<accession>A0A644VYL1</accession>
<protein>
    <recommendedName>
        <fullName evidence="2">Outer membrane protein beta-barrel domain-containing protein</fullName>
    </recommendedName>
</protein>
<proteinExistence type="predicted"/>
<gene>
    <name evidence="1" type="ORF">SDC9_42747</name>
</gene>
<sequence>MLHASVFSQSGLYFGAEAGMKFDMFHYVNSKGNNLTMLPVDGVFGAYAGYSYNGFTLETGFYGNYTSRPFISYDYATYEISRTSGSSGSSDMNSWVIPLRFGKELLFLQDRFFLKPEMGIIAVFARDYSSKQPNSGWGQNVSPFPGYPDFTPSGPDSTRAYSYRAAKSNFGIETAFSFGYRFKEKADIYFKGTYQSSFAPLSYDVITHYSENETVYATSTQTGNAFLFQIGMRYFISKRE</sequence>
<dbReference type="EMBL" id="VSSQ01000515">
    <property type="protein sequence ID" value="MPL96565.1"/>
    <property type="molecule type" value="Genomic_DNA"/>
</dbReference>
<evidence type="ECO:0008006" key="2">
    <source>
        <dbReference type="Google" id="ProtNLM"/>
    </source>
</evidence>
<name>A0A644VYL1_9ZZZZ</name>
<dbReference type="AlphaFoldDB" id="A0A644VYL1"/>
<evidence type="ECO:0000313" key="1">
    <source>
        <dbReference type="EMBL" id="MPL96565.1"/>
    </source>
</evidence>
<organism evidence="1">
    <name type="scientific">bioreactor metagenome</name>
    <dbReference type="NCBI Taxonomy" id="1076179"/>
    <lineage>
        <taxon>unclassified sequences</taxon>
        <taxon>metagenomes</taxon>
        <taxon>ecological metagenomes</taxon>
    </lineage>
</organism>
<reference evidence="1" key="1">
    <citation type="submission" date="2019-08" db="EMBL/GenBank/DDBJ databases">
        <authorList>
            <person name="Kucharzyk K."/>
            <person name="Murdoch R.W."/>
            <person name="Higgins S."/>
            <person name="Loffler F."/>
        </authorList>
    </citation>
    <scope>NUCLEOTIDE SEQUENCE</scope>
</reference>
<comment type="caution">
    <text evidence="1">The sequence shown here is derived from an EMBL/GenBank/DDBJ whole genome shotgun (WGS) entry which is preliminary data.</text>
</comment>